<evidence type="ECO:0000256" key="1">
    <source>
        <dbReference type="SAM" id="MobiDB-lite"/>
    </source>
</evidence>
<reference evidence="7 8" key="1">
    <citation type="submission" date="2018-01" db="EMBL/GenBank/DDBJ databases">
        <title>Draft genome of the strawberry crown rot pathogen Phytophthora cactorum.</title>
        <authorList>
            <person name="Armitage A.D."/>
            <person name="Lysoe E."/>
            <person name="Nellist C.F."/>
            <person name="Harrison R.J."/>
            <person name="Brurberg M.B."/>
        </authorList>
    </citation>
    <scope>NUCLEOTIDE SEQUENCE [LARGE SCALE GENOMIC DNA]</scope>
    <source>
        <strain evidence="7 8">10300</strain>
    </source>
</reference>
<dbReference type="Proteomes" id="UP000760860">
    <property type="component" value="Unassembled WGS sequence"/>
</dbReference>
<name>A0A329REX6_9STRA</name>
<accession>A0A329REX6</accession>
<reference evidence="2" key="2">
    <citation type="submission" date="2018-10" db="EMBL/GenBank/DDBJ databases">
        <title>Effector identification in a new, highly contiguous assembly of the strawberry crown rot pathogen Phytophthora cactorum.</title>
        <authorList>
            <person name="Armitage A.D."/>
            <person name="Nellist C.F."/>
            <person name="Bates H."/>
            <person name="Vickerstaff R.J."/>
            <person name="Harrison R.J."/>
        </authorList>
    </citation>
    <scope>NUCLEOTIDE SEQUENCE</scope>
    <source>
        <strain evidence="2">15-7</strain>
        <strain evidence="3">4032</strain>
        <strain evidence="4">4040</strain>
        <strain evidence="5">P415</strain>
        <strain evidence="6">P421</strain>
    </source>
</reference>
<feature type="region of interest" description="Disordered" evidence="1">
    <location>
        <begin position="1"/>
        <end position="37"/>
    </location>
</feature>
<protein>
    <submittedName>
        <fullName evidence="7">Uncharacterized protein</fullName>
    </submittedName>
</protein>
<dbReference type="EMBL" id="RCMV01000449">
    <property type="protein sequence ID" value="KAG3216999.1"/>
    <property type="molecule type" value="Genomic_DNA"/>
</dbReference>
<dbReference type="EMBL" id="RCMG01000477">
    <property type="protein sequence ID" value="KAG2853511.1"/>
    <property type="molecule type" value="Genomic_DNA"/>
</dbReference>
<dbReference type="Proteomes" id="UP000774804">
    <property type="component" value="Unassembled WGS sequence"/>
</dbReference>
<evidence type="ECO:0000313" key="4">
    <source>
        <dbReference type="EMBL" id="KAG2922143.1"/>
    </source>
</evidence>
<evidence type="ECO:0000313" key="2">
    <source>
        <dbReference type="EMBL" id="KAG2853511.1"/>
    </source>
</evidence>
<dbReference type="VEuPathDB" id="FungiDB:PC110_g20387"/>
<dbReference type="AlphaFoldDB" id="A0A329REX6"/>
<dbReference type="Proteomes" id="UP000736787">
    <property type="component" value="Unassembled WGS sequence"/>
</dbReference>
<dbReference type="Proteomes" id="UP000697107">
    <property type="component" value="Unassembled WGS sequence"/>
</dbReference>
<dbReference type="Proteomes" id="UP000251314">
    <property type="component" value="Unassembled WGS sequence"/>
</dbReference>
<dbReference type="EMBL" id="RCMK01000556">
    <property type="protein sequence ID" value="KAG2922143.1"/>
    <property type="molecule type" value="Genomic_DNA"/>
</dbReference>
<evidence type="ECO:0000313" key="6">
    <source>
        <dbReference type="EMBL" id="KAG3216999.1"/>
    </source>
</evidence>
<sequence>MHGMEENEDSPGIMDRISALPATRSQVQADLKDRLRQ</sequence>
<dbReference type="EMBL" id="RCMI01000467">
    <property type="protein sequence ID" value="KAG2909456.1"/>
    <property type="molecule type" value="Genomic_DNA"/>
</dbReference>
<evidence type="ECO:0000313" key="5">
    <source>
        <dbReference type="EMBL" id="KAG2975646.1"/>
    </source>
</evidence>
<evidence type="ECO:0000313" key="8">
    <source>
        <dbReference type="Proteomes" id="UP000251314"/>
    </source>
</evidence>
<dbReference type="EMBL" id="RCML01000486">
    <property type="protein sequence ID" value="KAG2975646.1"/>
    <property type="molecule type" value="Genomic_DNA"/>
</dbReference>
<dbReference type="EMBL" id="MJFZ01001117">
    <property type="protein sequence ID" value="RAW23177.1"/>
    <property type="molecule type" value="Genomic_DNA"/>
</dbReference>
<proteinExistence type="predicted"/>
<evidence type="ECO:0000313" key="7">
    <source>
        <dbReference type="EMBL" id="RAW23177.1"/>
    </source>
</evidence>
<dbReference type="Proteomes" id="UP000735874">
    <property type="component" value="Unassembled WGS sequence"/>
</dbReference>
<keyword evidence="8" id="KW-1185">Reference proteome</keyword>
<organism evidence="7 8">
    <name type="scientific">Phytophthora cactorum</name>
    <dbReference type="NCBI Taxonomy" id="29920"/>
    <lineage>
        <taxon>Eukaryota</taxon>
        <taxon>Sar</taxon>
        <taxon>Stramenopiles</taxon>
        <taxon>Oomycota</taxon>
        <taxon>Peronosporomycetes</taxon>
        <taxon>Peronosporales</taxon>
        <taxon>Peronosporaceae</taxon>
        <taxon>Phytophthora</taxon>
    </lineage>
</organism>
<gene>
    <name evidence="7" type="ORF">PC110_g20387</name>
    <name evidence="2" type="ORF">PC113_g14107</name>
    <name evidence="3" type="ORF">PC115_g13235</name>
    <name evidence="4" type="ORF">PC117_g16042</name>
    <name evidence="5" type="ORF">PC118_g13806</name>
    <name evidence="6" type="ORF">PC129_g12152</name>
</gene>
<comment type="caution">
    <text evidence="7">The sequence shown here is derived from an EMBL/GenBank/DDBJ whole genome shotgun (WGS) entry which is preliminary data.</text>
</comment>
<evidence type="ECO:0000313" key="3">
    <source>
        <dbReference type="EMBL" id="KAG2909456.1"/>
    </source>
</evidence>